<dbReference type="Proteomes" id="UP000250235">
    <property type="component" value="Unassembled WGS sequence"/>
</dbReference>
<sequence>MDTTAFCLRAKIQPMVFAMVITSSERWIGIEHCARGYSGDFRTVVAETFELPVEGLTDLTDVPKDKIFDAKSIVSLTGEPVRTSGTKSQMKIHFRLLCDIMAKSISVKAGSFNSITMEKFAMVTAVVCEVKVNWSSVLFTILKKMVTEGTRQAKGFAIQISLLLENVPNLELGESSEFPSSKMLTERTIHRYIVLNDKAGAQKAADAPPVKKASRKPTASKKRPTVAVAEEPVRKKKRTSKKKSGSSPSTMEIVVVAQEAVPIQMVGPSTGVPAAEEPVEQPAAEDDISADQPVDEVAGETVGDEVAADKYFSLVDDPDTVINQDLNQLDSISDDKDDKQSDRAETWFDRAFDEMLRNDSPIVTPSDTYEEVETVAVGVDSGNQPIQTFAEKPVEEMVTVMGDQATTAVGDQQVGSGDELSEDIETDPVALSADEAMSLEDIFMSIPADVQLPSAGVEITRILFGATIHIPGVTERTLYLASLPKIPVEDKEKELLVKKDPVKGNPVREQLVLIVAEIELLVQLREKVISEVEQFFHSFSRKKLAALQLEDFSTKVEQVLTWAGTDSPIIALHRKRYILWKYRELLVRKILEARRINFVPRDGSSAVDLKILDKLYSFHLFVLEELKTETLAQDLEWKLPCCSIIFEGRNRDRGAIIARSNTNTRSSCWIRTMMRVNGTWVIEPCADQWVKIPQPIISSEVPSQRKYDDTLPPVSDFFRTFKKRLADVHLELAQFFITGSFYQINSVDVSDFISSIALERTALRRVQRSFASSVAPHVQLLDEQSSSSSSSDESMNFDDSTSISLPATASTTPDVTEALNQLRASIDEIREQDDGAKHKDTILLHLHDFEKQVIARLDAQDRVLGALRRDSNDQRNLLSLELQSSHKQLDTQIVTTGLDVVDVRRVVRESHQELNARINSLDEQVAATRNDLLEFSAQEQQTLNIITSQLSELVAYINRGGDNKRGKVAAAEDLNLHHFPLIKSEALVLMLVHQTLRKELKWHRETLWRE</sequence>
<feature type="compositionally biased region" description="Low complexity" evidence="2">
    <location>
        <begin position="781"/>
        <end position="794"/>
    </location>
</feature>
<dbReference type="EMBL" id="KQ998972">
    <property type="protein sequence ID" value="KZV42685.1"/>
    <property type="molecule type" value="Genomic_DNA"/>
</dbReference>
<keyword evidence="1" id="KW-0175">Coiled coil</keyword>
<feature type="region of interest" description="Disordered" evidence="2">
    <location>
        <begin position="267"/>
        <end position="287"/>
    </location>
</feature>
<feature type="compositionally biased region" description="Polar residues" evidence="2">
    <location>
        <begin position="797"/>
        <end position="810"/>
    </location>
</feature>
<feature type="compositionally biased region" description="Basic residues" evidence="2">
    <location>
        <begin position="212"/>
        <end position="224"/>
    </location>
</feature>
<accession>A0A2Z7C705</accession>
<keyword evidence="4" id="KW-1185">Reference proteome</keyword>
<feature type="coiled-coil region" evidence="1">
    <location>
        <begin position="904"/>
        <end position="931"/>
    </location>
</feature>
<feature type="compositionally biased region" description="Acidic residues" evidence="2">
    <location>
        <begin position="277"/>
        <end position="287"/>
    </location>
</feature>
<reference evidence="3 4" key="1">
    <citation type="journal article" date="2015" name="Proc. Natl. Acad. Sci. U.S.A.">
        <title>The resurrection genome of Boea hygrometrica: A blueprint for survival of dehydration.</title>
        <authorList>
            <person name="Xiao L."/>
            <person name="Yang G."/>
            <person name="Zhang L."/>
            <person name="Yang X."/>
            <person name="Zhao S."/>
            <person name="Ji Z."/>
            <person name="Zhou Q."/>
            <person name="Hu M."/>
            <person name="Wang Y."/>
            <person name="Chen M."/>
            <person name="Xu Y."/>
            <person name="Jin H."/>
            <person name="Xiao X."/>
            <person name="Hu G."/>
            <person name="Bao F."/>
            <person name="Hu Y."/>
            <person name="Wan P."/>
            <person name="Li L."/>
            <person name="Deng X."/>
            <person name="Kuang T."/>
            <person name="Xiang C."/>
            <person name="Zhu J.K."/>
            <person name="Oliver M.J."/>
            <person name="He Y."/>
        </authorList>
    </citation>
    <scope>NUCLEOTIDE SEQUENCE [LARGE SCALE GENOMIC DNA]</scope>
    <source>
        <strain evidence="4">cv. XS01</strain>
    </source>
</reference>
<gene>
    <name evidence="3" type="ORF">F511_15892</name>
</gene>
<protein>
    <recommendedName>
        <fullName evidence="5">Dystroglycan-like</fullName>
    </recommendedName>
</protein>
<proteinExistence type="predicted"/>
<organism evidence="3 4">
    <name type="scientific">Dorcoceras hygrometricum</name>
    <dbReference type="NCBI Taxonomy" id="472368"/>
    <lineage>
        <taxon>Eukaryota</taxon>
        <taxon>Viridiplantae</taxon>
        <taxon>Streptophyta</taxon>
        <taxon>Embryophyta</taxon>
        <taxon>Tracheophyta</taxon>
        <taxon>Spermatophyta</taxon>
        <taxon>Magnoliopsida</taxon>
        <taxon>eudicotyledons</taxon>
        <taxon>Gunneridae</taxon>
        <taxon>Pentapetalae</taxon>
        <taxon>asterids</taxon>
        <taxon>lamiids</taxon>
        <taxon>Lamiales</taxon>
        <taxon>Gesneriaceae</taxon>
        <taxon>Didymocarpoideae</taxon>
        <taxon>Trichosporeae</taxon>
        <taxon>Loxocarpinae</taxon>
        <taxon>Dorcoceras</taxon>
    </lineage>
</organism>
<evidence type="ECO:0000313" key="4">
    <source>
        <dbReference type="Proteomes" id="UP000250235"/>
    </source>
</evidence>
<feature type="region of interest" description="Disordered" evidence="2">
    <location>
        <begin position="781"/>
        <end position="810"/>
    </location>
</feature>
<feature type="region of interest" description="Disordered" evidence="2">
    <location>
        <begin position="203"/>
        <end position="251"/>
    </location>
</feature>
<dbReference type="AlphaFoldDB" id="A0A2Z7C705"/>
<evidence type="ECO:0000256" key="1">
    <source>
        <dbReference type="SAM" id="Coils"/>
    </source>
</evidence>
<evidence type="ECO:0000256" key="2">
    <source>
        <dbReference type="SAM" id="MobiDB-lite"/>
    </source>
</evidence>
<evidence type="ECO:0008006" key="5">
    <source>
        <dbReference type="Google" id="ProtNLM"/>
    </source>
</evidence>
<evidence type="ECO:0000313" key="3">
    <source>
        <dbReference type="EMBL" id="KZV42685.1"/>
    </source>
</evidence>
<name>A0A2Z7C705_9LAMI</name>
<feature type="compositionally biased region" description="Basic residues" evidence="2">
    <location>
        <begin position="234"/>
        <end position="244"/>
    </location>
</feature>